<evidence type="ECO:0000256" key="7">
    <source>
        <dbReference type="RuleBase" id="RU000394"/>
    </source>
</evidence>
<dbReference type="SUPFAM" id="SSF52540">
    <property type="entry name" value="P-loop containing nucleoside triphosphate hydrolases"/>
    <property type="match status" value="1"/>
</dbReference>
<reference evidence="11" key="1">
    <citation type="submission" date="2021-01" db="EMBL/GenBank/DDBJ databases">
        <authorList>
            <person name="Corre E."/>
            <person name="Pelletier E."/>
            <person name="Niang G."/>
            <person name="Scheremetjew M."/>
            <person name="Finn R."/>
            <person name="Kale V."/>
            <person name="Holt S."/>
            <person name="Cochrane G."/>
            <person name="Meng A."/>
            <person name="Brown T."/>
            <person name="Cohen L."/>
        </authorList>
    </citation>
    <scope>NUCLEOTIDE SEQUENCE</scope>
    <source>
        <strain evidence="11">NY070348D</strain>
    </source>
</reference>
<evidence type="ECO:0000256" key="1">
    <source>
        <dbReference type="ARBA" id="ARBA00010899"/>
    </source>
</evidence>
<dbReference type="GO" id="GO:0008017">
    <property type="term" value="F:microtubule binding"/>
    <property type="evidence" value="ECO:0007669"/>
    <property type="project" value="InterPro"/>
</dbReference>
<evidence type="ECO:0000256" key="8">
    <source>
        <dbReference type="SAM" id="Coils"/>
    </source>
</evidence>
<keyword evidence="3 6" id="KW-0547">Nucleotide-binding</keyword>
<dbReference type="AlphaFoldDB" id="A0A7S2RV74"/>
<keyword evidence="2 7" id="KW-0493">Microtubule</keyword>
<dbReference type="EMBL" id="HBHK01011747">
    <property type="protein sequence ID" value="CAD9681672.1"/>
    <property type="molecule type" value="Transcribed_RNA"/>
</dbReference>
<dbReference type="InterPro" id="IPR036961">
    <property type="entry name" value="Kinesin_motor_dom_sf"/>
</dbReference>
<evidence type="ECO:0000256" key="6">
    <source>
        <dbReference type="PROSITE-ProRule" id="PRU00283"/>
    </source>
</evidence>
<evidence type="ECO:0000256" key="2">
    <source>
        <dbReference type="ARBA" id="ARBA00022701"/>
    </source>
</evidence>
<keyword evidence="4 6" id="KW-0067">ATP-binding</keyword>
<dbReference type="GO" id="GO:0005524">
    <property type="term" value="F:ATP binding"/>
    <property type="evidence" value="ECO:0007669"/>
    <property type="project" value="UniProtKB-UniRule"/>
</dbReference>
<name>A0A7S2RV74_9STRA</name>
<comment type="similarity">
    <text evidence="1">Belongs to the TRAFAC class myosin-kinesin ATPase superfamily. Kinesin family. KIN-14 subfamily.</text>
</comment>
<feature type="coiled-coil region" evidence="8">
    <location>
        <begin position="401"/>
        <end position="512"/>
    </location>
</feature>
<evidence type="ECO:0000256" key="4">
    <source>
        <dbReference type="ARBA" id="ARBA00022840"/>
    </source>
</evidence>
<feature type="coiled-coil region" evidence="8">
    <location>
        <begin position="165"/>
        <end position="269"/>
    </location>
</feature>
<sequence length="927" mass="104321">MSETPRKVSNLTRKRKSNENEMTENGTPRKVLAEVNRGGSGLQVPGWSSRHDTTKKRTPVNSSRPVLQIDLPDDTIDAIAETVFGNLADREALKQGLLKRSKPEQKLFGYAKQYLDCETKRLAQGIRDAFVTRDMFIDSCKEHETRLRNGVSAAQSRLEGISKIENDCKSKVEKSEKQVAALRANKSLMQNELAQLTTKVKVYESNEELHESQLKGLRSKCEKLKESLDTTQKQLREKEDNFLKLELELKEAKKGLEVAQNSLEDAKTRQEATLKTLAESHARELERAQGESVDWKRRALAAEMLSENIKSESDELKKKELTASENLARLKQSNESLTGQLQNMEAQLKQKDSHLDKTLETFQQNQVFSQERIAVLSEEKGKMDARIVELSSSKAELEVTQAKLEGSLKEAVELNRTLETENVEKRGKLEELSSRFEALELASKEHTAKLEHAERESATKSVKIQELTATLHAMETAAAEKEALAAEMDTKIRDLEVKNESLESEVQAVKSTYSQAGISNNEQLEKLCKVSKEAEMLKRQVSSLDDLHNKLAEMQRQLSIAERQLFEADKAKRELHNEVQSLKGKVRVVARVRPRFQAIGENETSKLECHVDNTSLSVHTEHEQSHGTKVRKHDFAFDRVFVQKTQQAEVFDEVASFVQSALDGYNVCLFSYGQTGSGKTYTMTGDHESEVHRGIIPRAIDHIMSHKYELRAKGWEFHLEATFVEIYNESIRDLLSSSNSEKLDVRDSKKEINIPNATRQPIETESHIHRVLQLAEKNRSVAATDVNLHSSRSHSVFTLFIKGVNHEFGAQVVGSLSMCDLAGSERISRSNATGDRLKEAQSINKSLSSLADVFAALSKKSSHVPYRNSKLTHMLQPCFAGEGKTMMIVNLSSDQVDAPETLCSLRFANKVHNTELGRAKKQISSIS</sequence>
<dbReference type="GO" id="GO:0005874">
    <property type="term" value="C:microtubule"/>
    <property type="evidence" value="ECO:0007669"/>
    <property type="project" value="UniProtKB-KW"/>
</dbReference>
<dbReference type="PANTHER" id="PTHR47972">
    <property type="entry name" value="KINESIN-LIKE PROTEIN KLP-3"/>
    <property type="match status" value="1"/>
</dbReference>
<dbReference type="InterPro" id="IPR019821">
    <property type="entry name" value="Kinesin_motor_CS"/>
</dbReference>
<evidence type="ECO:0000259" key="10">
    <source>
        <dbReference type="PROSITE" id="PS50067"/>
    </source>
</evidence>
<feature type="coiled-coil region" evidence="8">
    <location>
        <begin position="537"/>
        <end position="578"/>
    </location>
</feature>
<dbReference type="GO" id="GO:0007018">
    <property type="term" value="P:microtubule-based movement"/>
    <property type="evidence" value="ECO:0007669"/>
    <property type="project" value="InterPro"/>
</dbReference>
<dbReference type="Gene3D" id="3.40.850.10">
    <property type="entry name" value="Kinesin motor domain"/>
    <property type="match status" value="1"/>
</dbReference>
<keyword evidence="5 6" id="KW-0505">Motor protein</keyword>
<feature type="coiled-coil region" evidence="8">
    <location>
        <begin position="302"/>
        <end position="361"/>
    </location>
</feature>
<dbReference type="SMART" id="SM00129">
    <property type="entry name" value="KISc"/>
    <property type="match status" value="1"/>
</dbReference>
<evidence type="ECO:0000256" key="5">
    <source>
        <dbReference type="ARBA" id="ARBA00023175"/>
    </source>
</evidence>
<evidence type="ECO:0000256" key="9">
    <source>
        <dbReference type="SAM" id="MobiDB-lite"/>
    </source>
</evidence>
<evidence type="ECO:0000256" key="3">
    <source>
        <dbReference type="ARBA" id="ARBA00022741"/>
    </source>
</evidence>
<keyword evidence="8" id="KW-0175">Coiled coil</keyword>
<protein>
    <recommendedName>
        <fullName evidence="7">Kinesin-like protein</fullName>
    </recommendedName>
</protein>
<dbReference type="Pfam" id="PF00225">
    <property type="entry name" value="Kinesin"/>
    <property type="match status" value="1"/>
</dbReference>
<gene>
    <name evidence="11" type="ORF">QSP1433_LOCUS7383</name>
</gene>
<proteinExistence type="inferred from homology"/>
<accession>A0A7S2RV74</accession>
<feature type="region of interest" description="Disordered" evidence="9">
    <location>
        <begin position="1"/>
        <end position="62"/>
    </location>
</feature>
<dbReference type="PROSITE" id="PS50067">
    <property type="entry name" value="KINESIN_MOTOR_2"/>
    <property type="match status" value="1"/>
</dbReference>
<dbReference type="GO" id="GO:0003777">
    <property type="term" value="F:microtubule motor activity"/>
    <property type="evidence" value="ECO:0007669"/>
    <property type="project" value="InterPro"/>
</dbReference>
<dbReference type="InterPro" id="IPR001752">
    <property type="entry name" value="Kinesin_motor_dom"/>
</dbReference>
<feature type="binding site" evidence="6">
    <location>
        <begin position="673"/>
        <end position="680"/>
    </location>
    <ligand>
        <name>ATP</name>
        <dbReference type="ChEBI" id="CHEBI:30616"/>
    </ligand>
</feature>
<dbReference type="PROSITE" id="PS00411">
    <property type="entry name" value="KINESIN_MOTOR_1"/>
    <property type="match status" value="1"/>
</dbReference>
<feature type="domain" description="Kinesin motor" evidence="10">
    <location>
        <begin position="585"/>
        <end position="914"/>
    </location>
</feature>
<organism evidence="11">
    <name type="scientific">Mucochytrium quahogii</name>
    <dbReference type="NCBI Taxonomy" id="96639"/>
    <lineage>
        <taxon>Eukaryota</taxon>
        <taxon>Sar</taxon>
        <taxon>Stramenopiles</taxon>
        <taxon>Bigyra</taxon>
        <taxon>Labyrinthulomycetes</taxon>
        <taxon>Thraustochytrida</taxon>
        <taxon>Thraustochytriidae</taxon>
        <taxon>Mucochytrium</taxon>
    </lineage>
</organism>
<dbReference type="PANTHER" id="PTHR47972:SF45">
    <property type="entry name" value="PROTEIN CLARET SEGREGATIONAL"/>
    <property type="match status" value="1"/>
</dbReference>
<dbReference type="InterPro" id="IPR027417">
    <property type="entry name" value="P-loop_NTPase"/>
</dbReference>
<dbReference type="InterPro" id="IPR027640">
    <property type="entry name" value="Kinesin-like_fam"/>
</dbReference>
<dbReference type="PRINTS" id="PR00380">
    <property type="entry name" value="KINESINHEAVY"/>
</dbReference>
<evidence type="ECO:0000313" key="11">
    <source>
        <dbReference type="EMBL" id="CAD9681672.1"/>
    </source>
</evidence>